<organism evidence="2 3">
    <name type="scientific">Rhipicephalus microplus</name>
    <name type="common">Cattle tick</name>
    <name type="synonym">Boophilus microplus</name>
    <dbReference type="NCBI Taxonomy" id="6941"/>
    <lineage>
        <taxon>Eukaryota</taxon>
        <taxon>Metazoa</taxon>
        <taxon>Ecdysozoa</taxon>
        <taxon>Arthropoda</taxon>
        <taxon>Chelicerata</taxon>
        <taxon>Arachnida</taxon>
        <taxon>Acari</taxon>
        <taxon>Parasitiformes</taxon>
        <taxon>Ixodida</taxon>
        <taxon>Ixodoidea</taxon>
        <taxon>Ixodidae</taxon>
        <taxon>Rhipicephalinae</taxon>
        <taxon>Rhipicephalus</taxon>
        <taxon>Boophilus</taxon>
    </lineage>
</organism>
<reference evidence="2" key="1">
    <citation type="journal article" date="2020" name="Cell">
        <title>Large-Scale Comparative Analyses of Tick Genomes Elucidate Their Genetic Diversity and Vector Capacities.</title>
        <authorList>
            <consortium name="Tick Genome and Microbiome Consortium (TIGMIC)"/>
            <person name="Jia N."/>
            <person name="Wang J."/>
            <person name="Shi W."/>
            <person name="Du L."/>
            <person name="Sun Y."/>
            <person name="Zhan W."/>
            <person name="Jiang J.F."/>
            <person name="Wang Q."/>
            <person name="Zhang B."/>
            <person name="Ji P."/>
            <person name="Bell-Sakyi L."/>
            <person name="Cui X.M."/>
            <person name="Yuan T.T."/>
            <person name="Jiang B.G."/>
            <person name="Yang W.F."/>
            <person name="Lam T.T."/>
            <person name="Chang Q.C."/>
            <person name="Ding S.J."/>
            <person name="Wang X.J."/>
            <person name="Zhu J.G."/>
            <person name="Ruan X.D."/>
            <person name="Zhao L."/>
            <person name="Wei J.T."/>
            <person name="Ye R.Z."/>
            <person name="Que T.C."/>
            <person name="Du C.H."/>
            <person name="Zhou Y.H."/>
            <person name="Cheng J.X."/>
            <person name="Dai P.F."/>
            <person name="Guo W.B."/>
            <person name="Han X.H."/>
            <person name="Huang E.J."/>
            <person name="Li L.F."/>
            <person name="Wei W."/>
            <person name="Gao Y.C."/>
            <person name="Liu J.Z."/>
            <person name="Shao H.Z."/>
            <person name="Wang X."/>
            <person name="Wang C.C."/>
            <person name="Yang T.C."/>
            <person name="Huo Q.B."/>
            <person name="Li W."/>
            <person name="Chen H.Y."/>
            <person name="Chen S.E."/>
            <person name="Zhou L.G."/>
            <person name="Ni X.B."/>
            <person name="Tian J.H."/>
            <person name="Sheng Y."/>
            <person name="Liu T."/>
            <person name="Pan Y.S."/>
            <person name="Xia L.Y."/>
            <person name="Li J."/>
            <person name="Zhao F."/>
            <person name="Cao W.C."/>
        </authorList>
    </citation>
    <scope>NUCLEOTIDE SEQUENCE</scope>
    <source>
        <strain evidence="2">Rmic-2018</strain>
    </source>
</reference>
<proteinExistence type="predicted"/>
<gene>
    <name evidence="2" type="ORF">HPB51_004552</name>
</gene>
<keyword evidence="3" id="KW-1185">Reference proteome</keyword>
<dbReference type="VEuPathDB" id="VectorBase:LOC119180793"/>
<feature type="region of interest" description="Disordered" evidence="1">
    <location>
        <begin position="14"/>
        <end position="97"/>
    </location>
</feature>
<reference evidence="2" key="2">
    <citation type="submission" date="2021-09" db="EMBL/GenBank/DDBJ databases">
        <authorList>
            <person name="Jia N."/>
            <person name="Wang J."/>
            <person name="Shi W."/>
            <person name="Du L."/>
            <person name="Sun Y."/>
            <person name="Zhan W."/>
            <person name="Jiang J."/>
            <person name="Wang Q."/>
            <person name="Zhang B."/>
            <person name="Ji P."/>
            <person name="Sakyi L.B."/>
            <person name="Cui X."/>
            <person name="Yuan T."/>
            <person name="Jiang B."/>
            <person name="Yang W."/>
            <person name="Lam T.T.-Y."/>
            <person name="Chang Q."/>
            <person name="Ding S."/>
            <person name="Wang X."/>
            <person name="Zhu J."/>
            <person name="Ruan X."/>
            <person name="Zhao L."/>
            <person name="Wei J."/>
            <person name="Que T."/>
            <person name="Du C."/>
            <person name="Cheng J."/>
            <person name="Dai P."/>
            <person name="Han X."/>
            <person name="Huang E."/>
            <person name="Gao Y."/>
            <person name="Liu J."/>
            <person name="Shao H."/>
            <person name="Ye R."/>
            <person name="Li L."/>
            <person name="Wei W."/>
            <person name="Wang X."/>
            <person name="Wang C."/>
            <person name="Huo Q."/>
            <person name="Li W."/>
            <person name="Guo W."/>
            <person name="Chen H."/>
            <person name="Chen S."/>
            <person name="Zhou L."/>
            <person name="Zhou L."/>
            <person name="Ni X."/>
            <person name="Tian J."/>
            <person name="Zhou Y."/>
            <person name="Sheng Y."/>
            <person name="Liu T."/>
            <person name="Pan Y."/>
            <person name="Xia L."/>
            <person name="Li J."/>
            <person name="Zhao F."/>
            <person name="Cao W."/>
        </authorList>
    </citation>
    <scope>NUCLEOTIDE SEQUENCE</scope>
    <source>
        <strain evidence="2">Rmic-2018</strain>
        <tissue evidence="2">Larvae</tissue>
    </source>
</reference>
<sequence>MMPYLRGGVATLMRRTSLRDDVKADGDDPATEEPWDPGTGVLAPPPTTTTPGDDAADDCSVDGEATDSVSVTSETVETEARPPKTSLESQSKFSSARELEYTRLSFCLHRNSATTGRDSIPRPAPRSAVEPLDQAAPARHDNVRPAAATKKQTPARQSRRRPVPNGSRTHPVDVSAAPPARTRGGKSRHEPAESDLNARMNGGDRREEAQTKASRFSLSLILLILHALERP</sequence>
<dbReference type="EMBL" id="JABSTU010000003">
    <property type="protein sequence ID" value="KAH8035311.1"/>
    <property type="molecule type" value="Genomic_DNA"/>
</dbReference>
<comment type="caution">
    <text evidence="2">The sequence shown here is derived from an EMBL/GenBank/DDBJ whole genome shotgun (WGS) entry which is preliminary data.</text>
</comment>
<dbReference type="Proteomes" id="UP000821866">
    <property type="component" value="Chromosome 11"/>
</dbReference>
<evidence type="ECO:0000256" key="1">
    <source>
        <dbReference type="SAM" id="MobiDB-lite"/>
    </source>
</evidence>
<name>A0A9J6EM38_RHIMP</name>
<dbReference type="AlphaFoldDB" id="A0A9J6EM38"/>
<accession>A0A9J6EM38</accession>
<feature type="compositionally biased region" description="Basic and acidic residues" evidence="1">
    <location>
        <begin position="17"/>
        <end position="26"/>
    </location>
</feature>
<evidence type="ECO:0000313" key="2">
    <source>
        <dbReference type="EMBL" id="KAH8035311.1"/>
    </source>
</evidence>
<evidence type="ECO:0000313" key="3">
    <source>
        <dbReference type="Proteomes" id="UP000821866"/>
    </source>
</evidence>
<feature type="region of interest" description="Disordered" evidence="1">
    <location>
        <begin position="113"/>
        <end position="213"/>
    </location>
</feature>
<feature type="compositionally biased region" description="Acidic residues" evidence="1">
    <location>
        <begin position="54"/>
        <end position="65"/>
    </location>
</feature>
<protein>
    <submittedName>
        <fullName evidence="2">Uncharacterized protein</fullName>
    </submittedName>
</protein>